<name>A0AAX0BAK6_CLOBE</name>
<feature type="region of interest" description="Disordered" evidence="1">
    <location>
        <begin position="465"/>
        <end position="488"/>
    </location>
</feature>
<feature type="compositionally biased region" description="Polar residues" evidence="1">
    <location>
        <begin position="470"/>
        <end position="488"/>
    </location>
</feature>
<dbReference type="Pfam" id="PF05133">
    <property type="entry name" value="SPP1_portal"/>
    <property type="match status" value="1"/>
</dbReference>
<sequence>MIDINKNINSETEEVPEINLDIEAVKQCYARYRNNLDYYLTIDKDYFGNTDELKPVANIPNRSNARIKTNFIQKLVDEEALYSFGNKITYKALDEKHKNAIPLIDYHFKNNGAGYDNSSGKRLIEFHLGYELNFITKDNKFKNLHLNPLNSDIWLNEYNEPEFFIYVHSKNVIRPPRKKPKLVDFIDVYDSKYTYYLDEAFDIKEIKAHNMGTLPVGYGVVDNVRYTEENGYIEGDKTIHRTTKTLQLAIEQNCSDITQEITDFHNAILKFYGVDLEDEVDDKGNVVLDNEGNPVKKEPIIGNNSVLYFDEKQKADAEWLIKKIDGSFIKETRDDFKDLIYTLTSHIDNNMKLESNLSGVALRSRLQSLEAKVKANEAAMEDIIRKRLQCLFNWLRLTSNGAIDYDENLISIEFTPCVPQDIQIIAQIIAQIPHDVLSNETKRSLLPFVTVNEVEEERIKREDREKLQQIDFSQSKDLGDNNDGQEQA</sequence>
<dbReference type="EMBL" id="JABSWW010000001">
    <property type="protein sequence ID" value="NRT91508.1"/>
    <property type="molecule type" value="Genomic_DNA"/>
</dbReference>
<proteinExistence type="predicted"/>
<comment type="caution">
    <text evidence="2">The sequence shown here is derived from an EMBL/GenBank/DDBJ whole genome shotgun (WGS) entry which is preliminary data.</text>
</comment>
<protein>
    <submittedName>
        <fullName evidence="2">SPP1 family phage portal protein</fullName>
    </submittedName>
</protein>
<accession>A0AAX0BAK6</accession>
<dbReference type="AlphaFoldDB" id="A0AAX0BAK6"/>
<evidence type="ECO:0000313" key="3">
    <source>
        <dbReference type="Proteomes" id="UP001193748"/>
    </source>
</evidence>
<dbReference type="RefSeq" id="WP_173711993.1">
    <property type="nucleotide sequence ID" value="NZ_CP107022.1"/>
</dbReference>
<reference evidence="2" key="1">
    <citation type="submission" date="2020-05" db="EMBL/GenBank/DDBJ databases">
        <authorList>
            <person name="Brown S."/>
            <person name="Huntemann M."/>
            <person name="Clum A."/>
            <person name="Spunde A."/>
            <person name="Palaniappan K."/>
            <person name="Ritter S."/>
            <person name="Mikhailova N."/>
            <person name="Chen I.-M."/>
            <person name="Stamatis D."/>
            <person name="Reddy T."/>
            <person name="O'Malley R."/>
            <person name="Daum C."/>
            <person name="Shapiro N."/>
            <person name="Ivanova N."/>
            <person name="Kyrpides N."/>
            <person name="Woyke T."/>
        </authorList>
    </citation>
    <scope>NUCLEOTIDE SEQUENCE</scope>
    <source>
        <strain evidence="2">DJ080</strain>
    </source>
</reference>
<evidence type="ECO:0000313" key="2">
    <source>
        <dbReference type="EMBL" id="NRT91508.1"/>
    </source>
</evidence>
<gene>
    <name evidence="2" type="ORF">B0H41_005187</name>
</gene>
<reference evidence="2" key="2">
    <citation type="journal article" date="2022" name="Nat. Biotechnol.">
        <title>Carbon-negative production of acetone and isopropanol by gas fermentation at industrial pilot scale.</title>
        <authorList>
            <person name="Liew F.E."/>
            <person name="Nogle R."/>
            <person name="Abdalla T."/>
            <person name="Rasor B.J."/>
            <person name="Canter C."/>
            <person name="Jensen R.O."/>
            <person name="Wang L."/>
            <person name="Strutz J."/>
            <person name="Chirania P."/>
            <person name="De Tissera S."/>
            <person name="Mueller A.P."/>
            <person name="Ruan Z."/>
            <person name="Gao A."/>
            <person name="Tran L."/>
            <person name="Engle N.L."/>
            <person name="Bromley J.C."/>
            <person name="Daniell J."/>
            <person name="Conrado R."/>
            <person name="Tschaplinski T.J."/>
            <person name="Giannone R.J."/>
            <person name="Hettich R.L."/>
            <person name="Karim A.S."/>
            <person name="Simpson S.D."/>
            <person name="Brown S.D."/>
            <person name="Leang C."/>
            <person name="Jewett M.C."/>
            <person name="Kopke M."/>
        </authorList>
    </citation>
    <scope>NUCLEOTIDE SEQUENCE</scope>
    <source>
        <strain evidence="2">DJ080</strain>
    </source>
</reference>
<dbReference type="Proteomes" id="UP001193748">
    <property type="component" value="Unassembled WGS sequence"/>
</dbReference>
<dbReference type="InterPro" id="IPR021145">
    <property type="entry name" value="Portal_protein_SPP1_Gp6-like"/>
</dbReference>
<evidence type="ECO:0000256" key="1">
    <source>
        <dbReference type="SAM" id="MobiDB-lite"/>
    </source>
</evidence>
<organism evidence="2 3">
    <name type="scientific">Clostridium beijerinckii</name>
    <name type="common">Clostridium MP</name>
    <dbReference type="NCBI Taxonomy" id="1520"/>
    <lineage>
        <taxon>Bacteria</taxon>
        <taxon>Bacillati</taxon>
        <taxon>Bacillota</taxon>
        <taxon>Clostridia</taxon>
        <taxon>Eubacteriales</taxon>
        <taxon>Clostridiaceae</taxon>
        <taxon>Clostridium</taxon>
    </lineage>
</organism>